<dbReference type="InterPro" id="IPR029204">
    <property type="entry name" value="CNRIP1"/>
</dbReference>
<dbReference type="PANTHER" id="PTHR31952:SF1">
    <property type="entry name" value="CB1 CANNABINOID RECEPTOR-INTERACTING PROTEIN 1"/>
    <property type="match status" value="1"/>
</dbReference>
<comment type="function">
    <text evidence="1">Suppresses cannabinoid receptor CNR1-mediated tonic inhibition of voltage-gated calcium channels.</text>
</comment>
<dbReference type="CTD" id="20209894"/>
<dbReference type="OMA" id="YCKMETS"/>
<evidence type="ECO:0000256" key="2">
    <source>
        <dbReference type="ARBA" id="ARBA00007288"/>
    </source>
</evidence>
<reference evidence="5 7" key="2">
    <citation type="journal article" date="2013" name="Nature">
        <title>Insights into bilaterian evolution from three spiralian genomes.</title>
        <authorList>
            <person name="Simakov O."/>
            <person name="Marletaz F."/>
            <person name="Cho S.J."/>
            <person name="Edsinger-Gonzales E."/>
            <person name="Havlak P."/>
            <person name="Hellsten U."/>
            <person name="Kuo D.H."/>
            <person name="Larsson T."/>
            <person name="Lv J."/>
            <person name="Arendt D."/>
            <person name="Savage R."/>
            <person name="Osoegawa K."/>
            <person name="de Jong P."/>
            <person name="Grimwood J."/>
            <person name="Chapman J.A."/>
            <person name="Shapiro H."/>
            <person name="Aerts A."/>
            <person name="Otillar R.P."/>
            <person name="Terry A.Y."/>
            <person name="Boore J.L."/>
            <person name="Grigoriev I.V."/>
            <person name="Lindberg D.R."/>
            <person name="Seaver E.C."/>
            <person name="Weisblat D.A."/>
            <person name="Putnam N.H."/>
            <person name="Rokhsar D.S."/>
        </authorList>
    </citation>
    <scope>NUCLEOTIDE SEQUENCE</scope>
</reference>
<keyword evidence="7" id="KW-1185">Reference proteome</keyword>
<dbReference type="EMBL" id="AMQM01000383">
    <property type="status" value="NOT_ANNOTATED_CDS"/>
    <property type="molecule type" value="Genomic_DNA"/>
</dbReference>
<dbReference type="HOGENOM" id="CLU_110298_0_0_1"/>
<dbReference type="RefSeq" id="XP_009009918.1">
    <property type="nucleotide sequence ID" value="XM_009011670.1"/>
</dbReference>
<dbReference type="GO" id="GO:0005886">
    <property type="term" value="C:plasma membrane"/>
    <property type="evidence" value="ECO:0000318"/>
    <property type="project" value="GO_Central"/>
</dbReference>
<evidence type="ECO:0000313" key="7">
    <source>
        <dbReference type="Proteomes" id="UP000015101"/>
    </source>
</evidence>
<comment type="subunit">
    <text evidence="4">Interacts with the cannabinoid receptor CNR1 (via C-terminus). Does not interact with cannabinoid receptor CNR2.</text>
</comment>
<dbReference type="EnsemblMetazoa" id="HelroT184880">
    <property type="protein sequence ID" value="HelroP184880"/>
    <property type="gene ID" value="HelroG184880"/>
</dbReference>
<dbReference type="PANTHER" id="PTHR31952">
    <property type="entry name" value="CB1 CANNABINOID RECEPTOR-INTERACTING PROTEIN 1"/>
    <property type="match status" value="1"/>
</dbReference>
<dbReference type="OrthoDB" id="5920443at2759"/>
<dbReference type="InParanoid" id="T1FM45"/>
<comment type="similarity">
    <text evidence="2">Belongs to the CNRIP family.</text>
</comment>
<dbReference type="KEGG" id="hro:HELRODRAFT_184880"/>
<dbReference type="GO" id="GO:0031718">
    <property type="term" value="F:type 1 cannabinoid receptor binding"/>
    <property type="evidence" value="ECO:0000318"/>
    <property type="project" value="GO_Central"/>
</dbReference>
<dbReference type="eggNOG" id="ENOG502QTXE">
    <property type="taxonomic scope" value="Eukaryota"/>
</dbReference>
<dbReference type="STRING" id="6412.T1FM45"/>
<proteinExistence type="inferred from homology"/>
<dbReference type="Proteomes" id="UP000015101">
    <property type="component" value="Unassembled WGS sequence"/>
</dbReference>
<sequence length="157" mass="18437">MSQHHKIQLSIVKKPYDRPIHFKVDGKRFDQERTVKFNVNAKYIVNITVTPPLIIEQLTMMGAKLEVDEMKRTDEEVAVFRAEMVTSGLTKDIKGSRQKFPIQIQFKNTGEMLTNFQCKFYGEHETQHTCWGNPLNHIEYDVHLSEGRFIIEAEHFR</sequence>
<evidence type="ECO:0000256" key="4">
    <source>
        <dbReference type="ARBA" id="ARBA00026030"/>
    </source>
</evidence>
<protein>
    <recommendedName>
        <fullName evidence="3">CB1 cannabinoid receptor-interacting protein 1</fullName>
    </recommendedName>
</protein>
<reference evidence="7" key="1">
    <citation type="submission" date="2012-12" db="EMBL/GenBank/DDBJ databases">
        <authorList>
            <person name="Hellsten U."/>
            <person name="Grimwood J."/>
            <person name="Chapman J.A."/>
            <person name="Shapiro H."/>
            <person name="Aerts A."/>
            <person name="Otillar R.P."/>
            <person name="Terry A.Y."/>
            <person name="Boore J.L."/>
            <person name="Simakov O."/>
            <person name="Marletaz F."/>
            <person name="Cho S.-J."/>
            <person name="Edsinger-Gonzales E."/>
            <person name="Havlak P."/>
            <person name="Kuo D.-H."/>
            <person name="Larsson T."/>
            <person name="Lv J."/>
            <person name="Arendt D."/>
            <person name="Savage R."/>
            <person name="Osoegawa K."/>
            <person name="de Jong P."/>
            <person name="Lindberg D.R."/>
            <person name="Seaver E.C."/>
            <person name="Weisblat D.A."/>
            <person name="Putnam N.H."/>
            <person name="Grigoriev I.V."/>
            <person name="Rokhsar D.S."/>
        </authorList>
    </citation>
    <scope>NUCLEOTIDE SEQUENCE</scope>
</reference>
<evidence type="ECO:0000313" key="5">
    <source>
        <dbReference type="EMBL" id="ESO13198.1"/>
    </source>
</evidence>
<dbReference type="EMBL" id="KB095811">
    <property type="protein sequence ID" value="ESO13198.1"/>
    <property type="molecule type" value="Genomic_DNA"/>
</dbReference>
<dbReference type="Pfam" id="PF15043">
    <property type="entry name" value="CNRIP1"/>
    <property type="match status" value="1"/>
</dbReference>
<evidence type="ECO:0000313" key="6">
    <source>
        <dbReference type="EnsemblMetazoa" id="HelroP184880"/>
    </source>
</evidence>
<accession>T1FM45</accession>
<dbReference type="GeneID" id="20209894"/>
<dbReference type="AlphaFoldDB" id="T1FM45"/>
<evidence type="ECO:0000256" key="3">
    <source>
        <dbReference type="ARBA" id="ARBA00015651"/>
    </source>
</evidence>
<evidence type="ECO:0000256" key="1">
    <source>
        <dbReference type="ARBA" id="ARBA00003884"/>
    </source>
</evidence>
<reference evidence="6" key="3">
    <citation type="submission" date="2015-06" db="UniProtKB">
        <authorList>
            <consortium name="EnsemblMetazoa"/>
        </authorList>
    </citation>
    <scope>IDENTIFICATION</scope>
</reference>
<name>T1FM45_HELRO</name>
<gene>
    <name evidence="6" type="primary">20209894</name>
    <name evidence="5" type="ORF">HELRODRAFT_184880</name>
</gene>
<organism evidence="6 7">
    <name type="scientific">Helobdella robusta</name>
    <name type="common">Californian leech</name>
    <dbReference type="NCBI Taxonomy" id="6412"/>
    <lineage>
        <taxon>Eukaryota</taxon>
        <taxon>Metazoa</taxon>
        <taxon>Spiralia</taxon>
        <taxon>Lophotrochozoa</taxon>
        <taxon>Annelida</taxon>
        <taxon>Clitellata</taxon>
        <taxon>Hirudinea</taxon>
        <taxon>Rhynchobdellida</taxon>
        <taxon>Glossiphoniidae</taxon>
        <taxon>Helobdella</taxon>
    </lineage>
</organism>